<reference evidence="2" key="2">
    <citation type="submission" date="2022-06" db="UniProtKB">
        <authorList>
            <consortium name="EnsemblMetazoa"/>
        </authorList>
    </citation>
    <scope>IDENTIFICATION</scope>
    <source>
        <strain evidence="2">DF5081</strain>
    </source>
</reference>
<dbReference type="Gene3D" id="1.20.1250.20">
    <property type="entry name" value="MFS general substrate transporter like domains"/>
    <property type="match status" value="1"/>
</dbReference>
<name>A0A8R1HLP0_CAEJA</name>
<feature type="transmembrane region" description="Helical" evidence="1">
    <location>
        <begin position="138"/>
        <end position="155"/>
    </location>
</feature>
<dbReference type="AlphaFoldDB" id="A0A8R1HLP0"/>
<dbReference type="SUPFAM" id="SSF103473">
    <property type="entry name" value="MFS general substrate transporter"/>
    <property type="match status" value="1"/>
</dbReference>
<organism evidence="2 3">
    <name type="scientific">Caenorhabditis japonica</name>
    <dbReference type="NCBI Taxonomy" id="281687"/>
    <lineage>
        <taxon>Eukaryota</taxon>
        <taxon>Metazoa</taxon>
        <taxon>Ecdysozoa</taxon>
        <taxon>Nematoda</taxon>
        <taxon>Chromadorea</taxon>
        <taxon>Rhabditida</taxon>
        <taxon>Rhabditina</taxon>
        <taxon>Rhabditomorpha</taxon>
        <taxon>Rhabditoidea</taxon>
        <taxon>Rhabditidae</taxon>
        <taxon>Peloderinae</taxon>
        <taxon>Caenorhabditis</taxon>
    </lineage>
</organism>
<feature type="transmembrane region" description="Helical" evidence="1">
    <location>
        <begin position="193"/>
        <end position="213"/>
    </location>
</feature>
<sequence>MMITAENTKSPFFSATRRSSDTVPAYKSFLHRTRFLLLSLVLLQNTIVYSNSILINFAVICMSEEKLEVVLNGSHRDYEILREAVFARMHDFRSHWFTFSSVQRSILFSMAPAGALIAIWPIWLLITKFGYRRVISSFSLLSTFITAFLPWSIYFGFPYVIIAQLLLGASASSAALLVPSVIRKWSTRKNDHFCFLILSTFQQVSPAILYPIAAYICKSSLGWPVLFYLQSILSFIVTVVFFYFYKETPNRHANVSDNELERIQRSETIRGNIDYKKMLQCRQFQSVSLAIFAHFLPICFLVQHFPFYLYDIMEQSLEVTAWTISGIMVLHTLLKIVLSRIFEKSTSLTNLYTVKFMSFVSFTGPAIIMIALFVSKYIWLVFSALFLLSVLFFWWAFRFEKSDWDEVIPPEPPKPIRPEDIAPVSHPRPCAFSTSFDDEIVVSIVSRGLDRCDTCKKHGIDARIHPTSEDDVIPTRKMFDELINQEQEPRLCVTRF</sequence>
<feature type="transmembrane region" description="Helical" evidence="1">
    <location>
        <begin position="35"/>
        <end position="60"/>
    </location>
</feature>
<feature type="transmembrane region" description="Helical" evidence="1">
    <location>
        <begin position="106"/>
        <end position="126"/>
    </location>
</feature>
<reference evidence="3" key="1">
    <citation type="submission" date="2010-08" db="EMBL/GenBank/DDBJ databases">
        <authorList>
            <consortium name="Caenorhabditis japonica Sequencing Consortium"/>
            <person name="Wilson R.K."/>
        </authorList>
    </citation>
    <scope>NUCLEOTIDE SEQUENCE [LARGE SCALE GENOMIC DNA]</scope>
    <source>
        <strain evidence="3">DF5081</strain>
    </source>
</reference>
<feature type="transmembrane region" description="Helical" evidence="1">
    <location>
        <begin position="319"/>
        <end position="338"/>
    </location>
</feature>
<protein>
    <recommendedName>
        <fullName evidence="4">MFS domain-containing protein</fullName>
    </recommendedName>
</protein>
<keyword evidence="3" id="KW-1185">Reference proteome</keyword>
<feature type="transmembrane region" description="Helical" evidence="1">
    <location>
        <begin position="377"/>
        <end position="397"/>
    </location>
</feature>
<feature type="transmembrane region" description="Helical" evidence="1">
    <location>
        <begin position="286"/>
        <end position="307"/>
    </location>
</feature>
<accession>A0A8R1HLP0</accession>
<keyword evidence="1" id="KW-0472">Membrane</keyword>
<proteinExistence type="predicted"/>
<dbReference type="CDD" id="cd06174">
    <property type="entry name" value="MFS"/>
    <property type="match status" value="1"/>
</dbReference>
<feature type="transmembrane region" description="Helical" evidence="1">
    <location>
        <begin position="161"/>
        <end position="181"/>
    </location>
</feature>
<dbReference type="PANTHER" id="PTHR45757:SF30">
    <property type="entry name" value="MFS DOMAIN-CONTAINING PROTEIN"/>
    <property type="match status" value="1"/>
</dbReference>
<feature type="transmembrane region" description="Helical" evidence="1">
    <location>
        <begin position="350"/>
        <end position="371"/>
    </location>
</feature>
<evidence type="ECO:0000313" key="2">
    <source>
        <dbReference type="EnsemblMetazoa" id="CJA05368b.1"/>
    </source>
</evidence>
<keyword evidence="1" id="KW-1133">Transmembrane helix</keyword>
<evidence type="ECO:0000256" key="1">
    <source>
        <dbReference type="SAM" id="Phobius"/>
    </source>
</evidence>
<dbReference type="InterPro" id="IPR036259">
    <property type="entry name" value="MFS_trans_sf"/>
</dbReference>
<dbReference type="InterPro" id="IPR011701">
    <property type="entry name" value="MFS"/>
</dbReference>
<dbReference type="EnsemblMetazoa" id="CJA05368b.1">
    <property type="protein sequence ID" value="CJA05368b.1"/>
    <property type="gene ID" value="WBGene00124572"/>
</dbReference>
<dbReference type="GO" id="GO:0016020">
    <property type="term" value="C:membrane"/>
    <property type="evidence" value="ECO:0007669"/>
    <property type="project" value="TreeGrafter"/>
</dbReference>
<feature type="transmembrane region" description="Helical" evidence="1">
    <location>
        <begin position="225"/>
        <end position="245"/>
    </location>
</feature>
<dbReference type="Pfam" id="PF07690">
    <property type="entry name" value="MFS_1"/>
    <property type="match status" value="1"/>
</dbReference>
<evidence type="ECO:0000313" key="3">
    <source>
        <dbReference type="Proteomes" id="UP000005237"/>
    </source>
</evidence>
<dbReference type="PANTHER" id="PTHR45757">
    <property type="entry name" value="PROTEIN CBG23364-RELATED"/>
    <property type="match status" value="1"/>
</dbReference>
<keyword evidence="1" id="KW-0812">Transmembrane</keyword>
<dbReference type="GO" id="GO:0022857">
    <property type="term" value="F:transmembrane transporter activity"/>
    <property type="evidence" value="ECO:0007669"/>
    <property type="project" value="InterPro"/>
</dbReference>
<dbReference type="Proteomes" id="UP000005237">
    <property type="component" value="Unassembled WGS sequence"/>
</dbReference>
<evidence type="ECO:0008006" key="4">
    <source>
        <dbReference type="Google" id="ProtNLM"/>
    </source>
</evidence>